<dbReference type="GO" id="GO:0016887">
    <property type="term" value="F:ATP hydrolysis activity"/>
    <property type="evidence" value="ECO:0007669"/>
    <property type="project" value="InterPro"/>
</dbReference>
<dbReference type="GO" id="GO:0005524">
    <property type="term" value="F:ATP binding"/>
    <property type="evidence" value="ECO:0007669"/>
    <property type="project" value="InterPro"/>
</dbReference>
<dbReference type="RefSeq" id="WP_207862897.1">
    <property type="nucleotide sequence ID" value="NZ_JAFREP010000045.1"/>
</dbReference>
<dbReference type="InterPro" id="IPR003959">
    <property type="entry name" value="ATPase_AAA_core"/>
</dbReference>
<dbReference type="InterPro" id="IPR051396">
    <property type="entry name" value="Bact_Antivir_Def_Nuclease"/>
</dbReference>
<reference evidence="2" key="1">
    <citation type="submission" date="2021-03" db="EMBL/GenBank/DDBJ databases">
        <authorList>
            <person name="Wang G."/>
        </authorList>
    </citation>
    <scope>NUCLEOTIDE SEQUENCE</scope>
    <source>
        <strain evidence="2">KCTC 12899</strain>
    </source>
</reference>
<sequence>MRIKSYDARGFYFQTATDLEGITPLEGMSDGFRGTFVWLFDLLVRAAQKGIAHLHDIHAVVFIDEIDLHLHPTWQRTLLPVLEQEFKNVQFLVTTHSPFVVQSWQNENVFLLKADGSQVTVSRMEGEGRPFGHEIEAIINHALALESHIPSVSHRLFNMLINFDQAVEQKNKEQVQHWYREIHEVIPSDSGYRQYLDIMSTEFREDDA</sequence>
<dbReference type="AlphaFoldDB" id="A0A8J7QRD6"/>
<protein>
    <submittedName>
        <fullName evidence="2">AAA family ATPase</fullName>
    </submittedName>
</protein>
<dbReference type="InterPro" id="IPR027417">
    <property type="entry name" value="P-loop_NTPase"/>
</dbReference>
<dbReference type="PANTHER" id="PTHR43581">
    <property type="entry name" value="ATP/GTP PHOSPHATASE"/>
    <property type="match status" value="1"/>
</dbReference>
<comment type="caution">
    <text evidence="2">The sequence shown here is derived from an EMBL/GenBank/DDBJ whole genome shotgun (WGS) entry which is preliminary data.</text>
</comment>
<evidence type="ECO:0000313" key="3">
    <source>
        <dbReference type="Proteomes" id="UP000664417"/>
    </source>
</evidence>
<keyword evidence="3" id="KW-1185">Reference proteome</keyword>
<gene>
    <name evidence="2" type="ORF">J3U88_30895</name>
</gene>
<dbReference type="PANTHER" id="PTHR43581:SF2">
    <property type="entry name" value="EXCINUCLEASE ATPASE SUBUNIT"/>
    <property type="match status" value="1"/>
</dbReference>
<dbReference type="SUPFAM" id="SSF52540">
    <property type="entry name" value="P-loop containing nucleoside triphosphate hydrolases"/>
    <property type="match status" value="1"/>
</dbReference>
<dbReference type="Gene3D" id="3.40.50.300">
    <property type="entry name" value="P-loop containing nucleotide triphosphate hydrolases"/>
    <property type="match status" value="1"/>
</dbReference>
<evidence type="ECO:0000313" key="2">
    <source>
        <dbReference type="EMBL" id="MBO1322913.1"/>
    </source>
</evidence>
<proteinExistence type="predicted"/>
<feature type="domain" description="ATPase AAA-type core" evidence="1">
    <location>
        <begin position="15"/>
        <end position="101"/>
    </location>
</feature>
<name>A0A8J7QRD6_9BACT</name>
<dbReference type="Pfam" id="PF13304">
    <property type="entry name" value="AAA_21"/>
    <property type="match status" value="1"/>
</dbReference>
<dbReference type="EMBL" id="JAFREP010000045">
    <property type="protein sequence ID" value="MBO1322913.1"/>
    <property type="molecule type" value="Genomic_DNA"/>
</dbReference>
<accession>A0A8J7QRD6</accession>
<organism evidence="2 3">
    <name type="scientific">Acanthopleuribacter pedis</name>
    <dbReference type="NCBI Taxonomy" id="442870"/>
    <lineage>
        <taxon>Bacteria</taxon>
        <taxon>Pseudomonadati</taxon>
        <taxon>Acidobacteriota</taxon>
        <taxon>Holophagae</taxon>
        <taxon>Acanthopleuribacterales</taxon>
        <taxon>Acanthopleuribacteraceae</taxon>
        <taxon>Acanthopleuribacter</taxon>
    </lineage>
</organism>
<evidence type="ECO:0000259" key="1">
    <source>
        <dbReference type="Pfam" id="PF13304"/>
    </source>
</evidence>
<dbReference type="Proteomes" id="UP000664417">
    <property type="component" value="Unassembled WGS sequence"/>
</dbReference>